<evidence type="ECO:0000313" key="3">
    <source>
        <dbReference type="Proteomes" id="UP001221757"/>
    </source>
</evidence>
<comment type="caution">
    <text evidence="2">The sequence shown here is derived from an EMBL/GenBank/DDBJ whole genome shotgun (WGS) entry which is preliminary data.</text>
</comment>
<evidence type="ECO:0000313" key="2">
    <source>
        <dbReference type="EMBL" id="KAJ7652916.1"/>
    </source>
</evidence>
<organism evidence="2 3">
    <name type="scientific">Mycena rosella</name>
    <name type="common">Pink bonnet</name>
    <name type="synonym">Agaricus rosellus</name>
    <dbReference type="NCBI Taxonomy" id="1033263"/>
    <lineage>
        <taxon>Eukaryota</taxon>
        <taxon>Fungi</taxon>
        <taxon>Dikarya</taxon>
        <taxon>Basidiomycota</taxon>
        <taxon>Agaricomycotina</taxon>
        <taxon>Agaricomycetes</taxon>
        <taxon>Agaricomycetidae</taxon>
        <taxon>Agaricales</taxon>
        <taxon>Marasmiineae</taxon>
        <taxon>Mycenaceae</taxon>
        <taxon>Mycena</taxon>
    </lineage>
</organism>
<feature type="compositionally biased region" description="Polar residues" evidence="1">
    <location>
        <begin position="8"/>
        <end position="23"/>
    </location>
</feature>
<accession>A0AAD7CM54</accession>
<reference evidence="2" key="1">
    <citation type="submission" date="2023-03" db="EMBL/GenBank/DDBJ databases">
        <title>Massive genome expansion in bonnet fungi (Mycena s.s.) driven by repeated elements and novel gene families across ecological guilds.</title>
        <authorList>
            <consortium name="Lawrence Berkeley National Laboratory"/>
            <person name="Harder C.B."/>
            <person name="Miyauchi S."/>
            <person name="Viragh M."/>
            <person name="Kuo A."/>
            <person name="Thoen E."/>
            <person name="Andreopoulos B."/>
            <person name="Lu D."/>
            <person name="Skrede I."/>
            <person name="Drula E."/>
            <person name="Henrissat B."/>
            <person name="Morin E."/>
            <person name="Kohler A."/>
            <person name="Barry K."/>
            <person name="LaButti K."/>
            <person name="Morin E."/>
            <person name="Salamov A."/>
            <person name="Lipzen A."/>
            <person name="Mereny Z."/>
            <person name="Hegedus B."/>
            <person name="Baldrian P."/>
            <person name="Stursova M."/>
            <person name="Weitz H."/>
            <person name="Taylor A."/>
            <person name="Grigoriev I.V."/>
            <person name="Nagy L.G."/>
            <person name="Martin F."/>
            <person name="Kauserud H."/>
        </authorList>
    </citation>
    <scope>NUCLEOTIDE SEQUENCE</scope>
    <source>
        <strain evidence="2">CBHHK067</strain>
    </source>
</reference>
<proteinExistence type="predicted"/>
<feature type="region of interest" description="Disordered" evidence="1">
    <location>
        <begin position="1"/>
        <end position="40"/>
    </location>
</feature>
<dbReference type="Proteomes" id="UP001221757">
    <property type="component" value="Unassembled WGS sequence"/>
</dbReference>
<name>A0AAD7CM54_MYCRO</name>
<protein>
    <submittedName>
        <fullName evidence="2">Uncharacterized protein</fullName>
    </submittedName>
</protein>
<evidence type="ECO:0000256" key="1">
    <source>
        <dbReference type="SAM" id="MobiDB-lite"/>
    </source>
</evidence>
<keyword evidence="3" id="KW-1185">Reference proteome</keyword>
<dbReference type="EMBL" id="JARKIE010000342">
    <property type="protein sequence ID" value="KAJ7652916.1"/>
    <property type="molecule type" value="Genomic_DNA"/>
</dbReference>
<sequence length="55" mass="5405">MPGAPGTSCGTPSGELGTTQAGPSSPPTQYPRNPGAPLSSLRGACLRFVALCTTS</sequence>
<dbReference type="AlphaFoldDB" id="A0AAD7CM54"/>
<gene>
    <name evidence="2" type="ORF">B0H17DRAFT_1101191</name>
</gene>